<dbReference type="OMA" id="KCIGAYG"/>
<keyword evidence="2" id="KW-0732">Signal</keyword>
<dbReference type="InterPro" id="IPR012464">
    <property type="entry name" value="DUF1676"/>
</dbReference>
<evidence type="ECO:0000256" key="2">
    <source>
        <dbReference type="SAM" id="SignalP"/>
    </source>
</evidence>
<feature type="signal peptide" evidence="2">
    <location>
        <begin position="1"/>
        <end position="19"/>
    </location>
</feature>
<evidence type="ECO:0000256" key="1">
    <source>
        <dbReference type="SAM" id="Phobius"/>
    </source>
</evidence>
<dbReference type="GeneID" id="113395464"/>
<evidence type="ECO:0000313" key="3">
    <source>
        <dbReference type="Proteomes" id="UP001652626"/>
    </source>
</evidence>
<feature type="chain" id="PRO_5045587444" evidence="2">
    <location>
        <begin position="20"/>
        <end position="322"/>
    </location>
</feature>
<dbReference type="Proteomes" id="UP001652626">
    <property type="component" value="Chromosome 10"/>
</dbReference>
<protein>
    <submittedName>
        <fullName evidence="4">Uncharacterized protein LOC113395464</fullName>
    </submittedName>
</protein>
<reference evidence="4" key="1">
    <citation type="submission" date="2025-08" db="UniProtKB">
        <authorList>
            <consortium name="RefSeq"/>
        </authorList>
    </citation>
    <scope>IDENTIFICATION</scope>
    <source>
        <tissue evidence="4">Whole body</tissue>
    </source>
</reference>
<evidence type="ECO:0000313" key="4">
    <source>
        <dbReference type="RefSeq" id="XP_026488865.2"/>
    </source>
</evidence>
<keyword evidence="1" id="KW-0472">Membrane</keyword>
<keyword evidence="1" id="KW-0812">Transmembrane</keyword>
<dbReference type="OrthoDB" id="6819390at2759"/>
<dbReference type="Pfam" id="PF07898">
    <property type="entry name" value="DUF1676"/>
    <property type="match status" value="1"/>
</dbReference>
<accession>A0A8B8HW02</accession>
<gene>
    <name evidence="4" type="primary">LOC113395464</name>
</gene>
<dbReference type="RefSeq" id="XP_026488865.2">
    <property type="nucleotide sequence ID" value="XM_026633080.2"/>
</dbReference>
<name>A0A8B8HW02_VANTA</name>
<keyword evidence="1" id="KW-1133">Transmembrane helix</keyword>
<organism evidence="3 4">
    <name type="scientific">Vanessa tameamea</name>
    <name type="common">Kamehameha butterfly</name>
    <dbReference type="NCBI Taxonomy" id="334116"/>
    <lineage>
        <taxon>Eukaryota</taxon>
        <taxon>Metazoa</taxon>
        <taxon>Ecdysozoa</taxon>
        <taxon>Arthropoda</taxon>
        <taxon>Hexapoda</taxon>
        <taxon>Insecta</taxon>
        <taxon>Pterygota</taxon>
        <taxon>Neoptera</taxon>
        <taxon>Endopterygota</taxon>
        <taxon>Lepidoptera</taxon>
        <taxon>Glossata</taxon>
        <taxon>Ditrysia</taxon>
        <taxon>Papilionoidea</taxon>
        <taxon>Nymphalidae</taxon>
        <taxon>Nymphalinae</taxon>
        <taxon>Vanessa</taxon>
    </lineage>
</organism>
<feature type="transmembrane region" description="Helical" evidence="1">
    <location>
        <begin position="184"/>
        <end position="204"/>
    </location>
</feature>
<keyword evidence="3" id="KW-1185">Reference proteome</keyword>
<proteinExistence type="predicted"/>
<feature type="transmembrane region" description="Helical" evidence="1">
    <location>
        <begin position="156"/>
        <end position="178"/>
    </location>
</feature>
<sequence>MRACAAILIFSAWPCFIQTLNTRTNRETSSNFADTSDNVIHQISTCVNKLGLTKCIGAYGNWRAEGALDNEVRPLKDYRETFPWQLYRNISNEELQAKLCDSTLKLLEQRSLKLSLSQSYDLALGGKGNGSLSVDILKCDDEFVGRGSMKKLRKHFYNMMPFLLIPGLIMSAVLPFFLPSLKMMTLVAGMLNNMALTGAVFTLLRNNAFNDKYEKKIIYINDGYYNDKYEPLADTPSQVIVDGNFDNNYNGFDNHDFKQFNFIENQPIDNDYQLNSEWLKGLTGGKVRNVKIIPEKFNTNNDWRKQDDIDKTVEVPEENKIN</sequence>
<dbReference type="AlphaFoldDB" id="A0A8B8HW02"/>